<reference evidence="3" key="1">
    <citation type="journal article" date="2015" name="Nature">
        <title>Complex archaea that bridge the gap between prokaryotes and eukaryotes.</title>
        <authorList>
            <person name="Spang A."/>
            <person name="Saw J.H."/>
            <person name="Jorgensen S.L."/>
            <person name="Zaremba-Niedzwiedzka K."/>
            <person name="Martijn J."/>
            <person name="Lind A.E."/>
            <person name="van Eijk R."/>
            <person name="Schleper C."/>
            <person name="Guy L."/>
            <person name="Ettema T.J."/>
        </authorList>
    </citation>
    <scope>NUCLEOTIDE SEQUENCE</scope>
</reference>
<evidence type="ECO:0000259" key="2">
    <source>
        <dbReference type="Pfam" id="PF14715"/>
    </source>
</evidence>
<evidence type="ECO:0000313" key="3">
    <source>
        <dbReference type="EMBL" id="KKL08447.1"/>
    </source>
</evidence>
<dbReference type="Pfam" id="PF14715">
    <property type="entry name" value="FixP_N"/>
    <property type="match status" value="1"/>
</dbReference>
<keyword evidence="1" id="KW-0812">Transmembrane</keyword>
<feature type="transmembrane region" description="Helical" evidence="1">
    <location>
        <begin position="20"/>
        <end position="39"/>
    </location>
</feature>
<keyword evidence="1" id="KW-1133">Transmembrane helix</keyword>
<evidence type="ECO:0000256" key="1">
    <source>
        <dbReference type="SAM" id="Phobius"/>
    </source>
</evidence>
<sequence length="60" mass="7049">MEEFEDIEDFEAKETAHKLPIGWVIVYVGLILWGIYYFAAYSPSISGWTQEKAYQESLER</sequence>
<dbReference type="EMBL" id="LAZR01042875">
    <property type="protein sequence ID" value="KKL08447.1"/>
    <property type="molecule type" value="Genomic_DNA"/>
</dbReference>
<organism evidence="3">
    <name type="scientific">marine sediment metagenome</name>
    <dbReference type="NCBI Taxonomy" id="412755"/>
    <lineage>
        <taxon>unclassified sequences</taxon>
        <taxon>metagenomes</taxon>
        <taxon>ecological metagenomes</taxon>
    </lineage>
</organism>
<dbReference type="AlphaFoldDB" id="A0A0F9B3U0"/>
<dbReference type="InterPro" id="IPR032858">
    <property type="entry name" value="CcoP_N"/>
</dbReference>
<accession>A0A0F9B3U0</accession>
<feature type="domain" description="Cbb3-type cytochrome c oxidase subunit CcoP N-terminal" evidence="2">
    <location>
        <begin position="13"/>
        <end position="42"/>
    </location>
</feature>
<keyword evidence="1" id="KW-0472">Membrane</keyword>
<gene>
    <name evidence="3" type="ORF">LCGC14_2575780</name>
</gene>
<proteinExistence type="predicted"/>
<comment type="caution">
    <text evidence="3">The sequence shown here is derived from an EMBL/GenBank/DDBJ whole genome shotgun (WGS) entry which is preliminary data.</text>
</comment>
<name>A0A0F9B3U0_9ZZZZ</name>
<protein>
    <recommendedName>
        <fullName evidence="2">Cbb3-type cytochrome c oxidase subunit CcoP N-terminal domain-containing protein</fullName>
    </recommendedName>
</protein>